<organism evidence="7 8">
    <name type="scientific">Hebeloma cylindrosporum</name>
    <dbReference type="NCBI Taxonomy" id="76867"/>
    <lineage>
        <taxon>Eukaryota</taxon>
        <taxon>Fungi</taxon>
        <taxon>Dikarya</taxon>
        <taxon>Basidiomycota</taxon>
        <taxon>Agaricomycotina</taxon>
        <taxon>Agaricomycetes</taxon>
        <taxon>Agaricomycetidae</taxon>
        <taxon>Agaricales</taxon>
        <taxon>Agaricineae</taxon>
        <taxon>Hymenogastraceae</taxon>
        <taxon>Hebeloma</taxon>
    </lineage>
</organism>
<dbReference type="HOGENOM" id="CLU_018354_1_0_1"/>
<evidence type="ECO:0000259" key="6">
    <source>
        <dbReference type="PROSITE" id="PS51387"/>
    </source>
</evidence>
<dbReference type="GO" id="GO:0016491">
    <property type="term" value="F:oxidoreductase activity"/>
    <property type="evidence" value="ECO:0007669"/>
    <property type="project" value="UniProtKB-KW"/>
</dbReference>
<keyword evidence="8" id="KW-1185">Reference proteome</keyword>
<evidence type="ECO:0000256" key="4">
    <source>
        <dbReference type="ARBA" id="ARBA00023002"/>
    </source>
</evidence>
<evidence type="ECO:0000256" key="2">
    <source>
        <dbReference type="ARBA" id="ARBA00022630"/>
    </source>
</evidence>
<feature type="domain" description="FAD-binding PCMH-type" evidence="6">
    <location>
        <begin position="66"/>
        <end position="236"/>
    </location>
</feature>
<reference evidence="7 8" key="1">
    <citation type="submission" date="2014-04" db="EMBL/GenBank/DDBJ databases">
        <authorList>
            <consortium name="DOE Joint Genome Institute"/>
            <person name="Kuo A."/>
            <person name="Gay G."/>
            <person name="Dore J."/>
            <person name="Kohler A."/>
            <person name="Nagy L.G."/>
            <person name="Floudas D."/>
            <person name="Copeland A."/>
            <person name="Barry K.W."/>
            <person name="Cichocki N."/>
            <person name="Veneault-Fourrey C."/>
            <person name="LaButti K."/>
            <person name="Lindquist E.A."/>
            <person name="Lipzen A."/>
            <person name="Lundell T."/>
            <person name="Morin E."/>
            <person name="Murat C."/>
            <person name="Sun H."/>
            <person name="Tunlid A."/>
            <person name="Henrissat B."/>
            <person name="Grigoriev I.V."/>
            <person name="Hibbett D.S."/>
            <person name="Martin F."/>
            <person name="Nordberg H.P."/>
            <person name="Cantor M.N."/>
            <person name="Hua S.X."/>
        </authorList>
    </citation>
    <scope>NUCLEOTIDE SEQUENCE [LARGE SCALE GENOMIC DNA]</scope>
    <source>
        <strain evidence="8">h7</strain>
    </source>
</reference>
<dbReference type="Pfam" id="PF01565">
    <property type="entry name" value="FAD_binding_4"/>
    <property type="match status" value="1"/>
</dbReference>
<dbReference type="GO" id="GO:0071949">
    <property type="term" value="F:FAD binding"/>
    <property type="evidence" value="ECO:0007669"/>
    <property type="project" value="InterPro"/>
</dbReference>
<dbReference type="InterPro" id="IPR006094">
    <property type="entry name" value="Oxid_FAD_bind_N"/>
</dbReference>
<dbReference type="PANTHER" id="PTHR42973">
    <property type="entry name" value="BINDING OXIDOREDUCTASE, PUTATIVE (AFU_ORTHOLOGUE AFUA_1G17690)-RELATED"/>
    <property type="match status" value="1"/>
</dbReference>
<comment type="similarity">
    <text evidence="1">Belongs to the oxygen-dependent FAD-linked oxidoreductase family.</text>
</comment>
<feature type="chain" id="PRO_5002158832" description="FAD-binding PCMH-type domain-containing protein" evidence="5">
    <location>
        <begin position="24"/>
        <end position="488"/>
    </location>
</feature>
<evidence type="ECO:0000256" key="5">
    <source>
        <dbReference type="SAM" id="SignalP"/>
    </source>
</evidence>
<dbReference type="InterPro" id="IPR016166">
    <property type="entry name" value="FAD-bd_PCMH"/>
</dbReference>
<feature type="signal peptide" evidence="5">
    <location>
        <begin position="1"/>
        <end position="23"/>
    </location>
</feature>
<evidence type="ECO:0000313" key="7">
    <source>
        <dbReference type="EMBL" id="KIM35568.1"/>
    </source>
</evidence>
<keyword evidence="4" id="KW-0560">Oxidoreductase</keyword>
<protein>
    <recommendedName>
        <fullName evidence="6">FAD-binding PCMH-type domain-containing protein</fullName>
    </recommendedName>
</protein>
<dbReference type="Gene3D" id="3.30.465.10">
    <property type="match status" value="1"/>
</dbReference>
<proteinExistence type="inferred from homology"/>
<dbReference type="EMBL" id="KN831818">
    <property type="protein sequence ID" value="KIM35568.1"/>
    <property type="molecule type" value="Genomic_DNA"/>
</dbReference>
<dbReference type="PROSITE" id="PS51387">
    <property type="entry name" value="FAD_PCMH"/>
    <property type="match status" value="1"/>
</dbReference>
<dbReference type="OrthoDB" id="2151789at2759"/>
<dbReference type="InterPro" id="IPR036318">
    <property type="entry name" value="FAD-bd_PCMH-like_sf"/>
</dbReference>
<sequence>MVQFLPSTPLLFFSLSVLPHVLAGGPTTSTALRACQKLSALNPPPLLGLPGSAQFNNDTALSGLNAQQNATCSIEPRSAQELVSIFKIINETRSPWAAKGNGHNYNKGFASTTGVQIALQQMRSFSYDPVRKTASFGPGNAWSDVFPQIEAHGAMFAGGRIAGVGVSGLATGGGYSYKSNQFGLVSDNIVQYELVTYTGEILNVTSTSHPDLFFGLQGGLNNFGIVTKFTMATYPQSLVQGTVLIVPAENLTALAHAIINFSQRVTDGKADINPVFMYAGGKITGFVYLLYDGPNIPGGVFDDFIALGAQFKQQTFSEYVDSSSAVLGGSVSRQGLQQWAPTGYNMDLLNRKHGQIATTNRSGLALYMTTEWFLPTTFSYGSDAGRPSAYPHSKSNPWNPANVGAAWDDPADDKYFNDLLTQLAGDMQAASVAEGLSSPNAIFYPNYVLPNTPLTRMYGGNVDVLAKISKKWDPGHMLSLTGGFLFAN</sequence>
<dbReference type="STRING" id="686832.A0A0C2XCB0"/>
<dbReference type="InterPro" id="IPR016169">
    <property type="entry name" value="FAD-bd_PCMH_sub2"/>
</dbReference>
<keyword evidence="3" id="KW-0274">FAD</keyword>
<dbReference type="PANTHER" id="PTHR42973:SF53">
    <property type="entry name" value="FAD-BINDING PCMH-TYPE DOMAIN-CONTAINING PROTEIN-RELATED"/>
    <property type="match status" value="1"/>
</dbReference>
<gene>
    <name evidence="7" type="ORF">M413DRAFT_32425</name>
</gene>
<dbReference type="SUPFAM" id="SSF56176">
    <property type="entry name" value="FAD-binding/transporter-associated domain-like"/>
    <property type="match status" value="1"/>
</dbReference>
<evidence type="ECO:0000256" key="1">
    <source>
        <dbReference type="ARBA" id="ARBA00005466"/>
    </source>
</evidence>
<reference evidence="8" key="2">
    <citation type="submission" date="2015-01" db="EMBL/GenBank/DDBJ databases">
        <title>Evolutionary Origins and Diversification of the Mycorrhizal Mutualists.</title>
        <authorList>
            <consortium name="DOE Joint Genome Institute"/>
            <consortium name="Mycorrhizal Genomics Consortium"/>
            <person name="Kohler A."/>
            <person name="Kuo A."/>
            <person name="Nagy L.G."/>
            <person name="Floudas D."/>
            <person name="Copeland A."/>
            <person name="Barry K.W."/>
            <person name="Cichocki N."/>
            <person name="Veneault-Fourrey C."/>
            <person name="LaButti K."/>
            <person name="Lindquist E.A."/>
            <person name="Lipzen A."/>
            <person name="Lundell T."/>
            <person name="Morin E."/>
            <person name="Murat C."/>
            <person name="Riley R."/>
            <person name="Ohm R."/>
            <person name="Sun H."/>
            <person name="Tunlid A."/>
            <person name="Henrissat B."/>
            <person name="Grigoriev I.V."/>
            <person name="Hibbett D.S."/>
            <person name="Martin F."/>
        </authorList>
    </citation>
    <scope>NUCLEOTIDE SEQUENCE [LARGE SCALE GENOMIC DNA]</scope>
    <source>
        <strain evidence="8">h7</strain>
    </source>
</reference>
<accession>A0A0C2XCB0</accession>
<evidence type="ECO:0000256" key="3">
    <source>
        <dbReference type="ARBA" id="ARBA00022827"/>
    </source>
</evidence>
<dbReference type="Proteomes" id="UP000053424">
    <property type="component" value="Unassembled WGS sequence"/>
</dbReference>
<dbReference type="AlphaFoldDB" id="A0A0C2XCB0"/>
<dbReference type="InterPro" id="IPR050416">
    <property type="entry name" value="FAD-linked_Oxidoreductase"/>
</dbReference>
<name>A0A0C2XCB0_HEBCY</name>
<evidence type="ECO:0000313" key="8">
    <source>
        <dbReference type="Proteomes" id="UP000053424"/>
    </source>
</evidence>
<keyword evidence="2" id="KW-0285">Flavoprotein</keyword>
<keyword evidence="5" id="KW-0732">Signal</keyword>